<protein>
    <submittedName>
        <fullName evidence="1">Phenylacetate-CoA oxygenase subunit PaaI</fullName>
    </submittedName>
</protein>
<evidence type="ECO:0000313" key="2">
    <source>
        <dbReference type="Proteomes" id="UP000239872"/>
    </source>
</evidence>
<dbReference type="GO" id="GO:0010124">
    <property type="term" value="P:phenylacetate catabolic process"/>
    <property type="evidence" value="ECO:0007669"/>
    <property type="project" value="InterPro"/>
</dbReference>
<reference evidence="1 2" key="1">
    <citation type="submission" date="2018-01" db="EMBL/GenBank/DDBJ databases">
        <title>A novel member of the phylum Bacteroidetes isolated from glacier ice.</title>
        <authorList>
            <person name="Liu Q."/>
            <person name="Xin Y.-H."/>
        </authorList>
    </citation>
    <scope>NUCLEOTIDE SEQUENCE [LARGE SCALE GENOMIC DNA]</scope>
    <source>
        <strain evidence="1 2">RB1R16</strain>
    </source>
</reference>
<name>A0A2S7SX99_9BACT</name>
<evidence type="ECO:0000313" key="1">
    <source>
        <dbReference type="EMBL" id="PQJ11338.1"/>
    </source>
</evidence>
<organism evidence="1 2">
    <name type="scientific">Flavipsychrobacter stenotrophus</name>
    <dbReference type="NCBI Taxonomy" id="2077091"/>
    <lineage>
        <taxon>Bacteria</taxon>
        <taxon>Pseudomonadati</taxon>
        <taxon>Bacteroidota</taxon>
        <taxon>Chitinophagia</taxon>
        <taxon>Chitinophagales</taxon>
        <taxon>Chitinophagaceae</taxon>
        <taxon>Flavipsychrobacter</taxon>
    </lineage>
</organism>
<accession>A0A2S7SX99</accession>
<dbReference type="Gene3D" id="1.20.1260.10">
    <property type="match status" value="1"/>
</dbReference>
<dbReference type="InterPro" id="IPR009078">
    <property type="entry name" value="Ferritin-like_SF"/>
</dbReference>
<gene>
    <name evidence="1" type="primary">paaI</name>
    <name evidence="1" type="ORF">CJD36_005920</name>
</gene>
<proteinExistence type="predicted"/>
<dbReference type="OrthoDB" id="9789947at2"/>
<dbReference type="EMBL" id="PPSL01000002">
    <property type="protein sequence ID" value="PQJ11338.1"/>
    <property type="molecule type" value="Genomic_DNA"/>
</dbReference>
<dbReference type="SUPFAM" id="SSF47240">
    <property type="entry name" value="Ferritin-like"/>
    <property type="match status" value="1"/>
</dbReference>
<sequence>MTEQQALYKYSLRLGDNALILSARLSEWCSNAPFLEEDLAVTNMALDLIGRAQAMLKYAGEVDGNSKTEDDLAYRRGERDYYNNLIMELPNGDFAYTMVRQLFVSTFELFFYEELQKSTDATLAAIAAKTLKEVKYHHLHAKDWVIRLGDGTEESNRRVQQAVNQLWMYTGELFEMDGTDALLMKDGIAVNAEHLKMGWIQMVTQILALANIELPADGYMQSGSRMGIHTEHLGHILSEMQYLQRAYPDATW</sequence>
<dbReference type="InterPro" id="IPR011882">
    <property type="entry name" value="PaaC"/>
</dbReference>
<dbReference type="PIRSF" id="PIRSF037834">
    <property type="entry name" value="PA_CoA_Oase3"/>
    <property type="match status" value="1"/>
</dbReference>
<dbReference type="FunFam" id="1.20.1260.10:FF:000012">
    <property type="entry name" value="1,2-phenylacetyl-CoA epoxidase, subunit C"/>
    <property type="match status" value="1"/>
</dbReference>
<dbReference type="NCBIfam" id="TIGR02158">
    <property type="entry name" value="PA_CoA_Oxy3"/>
    <property type="match status" value="1"/>
</dbReference>
<dbReference type="RefSeq" id="WP_105038217.1">
    <property type="nucleotide sequence ID" value="NZ_PPSL01000002.1"/>
</dbReference>
<keyword evidence="2" id="KW-1185">Reference proteome</keyword>
<dbReference type="AlphaFoldDB" id="A0A2S7SX99"/>
<dbReference type="InterPro" id="IPR007814">
    <property type="entry name" value="PaaA_PaaC"/>
</dbReference>
<dbReference type="GO" id="GO:0005829">
    <property type="term" value="C:cytosol"/>
    <property type="evidence" value="ECO:0007669"/>
    <property type="project" value="TreeGrafter"/>
</dbReference>
<dbReference type="Proteomes" id="UP000239872">
    <property type="component" value="Unassembled WGS sequence"/>
</dbReference>
<dbReference type="InterPro" id="IPR012347">
    <property type="entry name" value="Ferritin-like"/>
</dbReference>
<dbReference type="Pfam" id="PF05138">
    <property type="entry name" value="PaaA_PaaC"/>
    <property type="match status" value="1"/>
</dbReference>
<comment type="caution">
    <text evidence="1">The sequence shown here is derived from an EMBL/GenBank/DDBJ whole genome shotgun (WGS) entry which is preliminary data.</text>
</comment>
<dbReference type="InterPro" id="IPR052703">
    <property type="entry name" value="Aromatic_CoA_ox/epox"/>
</dbReference>
<dbReference type="PANTHER" id="PTHR30458">
    <property type="entry name" value="PHENYLACETIC ACID DEGRADATION PROTEIN PAA"/>
    <property type="match status" value="1"/>
</dbReference>
<dbReference type="PANTHER" id="PTHR30458:SF0">
    <property type="entry name" value="1,2-PHENYLACETYL-COA EPOXIDASE, SUBUNIT C"/>
    <property type="match status" value="1"/>
</dbReference>